<evidence type="ECO:0000256" key="6">
    <source>
        <dbReference type="ARBA" id="ARBA00023098"/>
    </source>
</evidence>
<dbReference type="SUPFAM" id="SSF56214">
    <property type="entry name" value="4'-phosphopantetheinyl transferase"/>
    <property type="match status" value="1"/>
</dbReference>
<name>A0A0F9AE78_9ZZZZ</name>
<protein>
    <recommendedName>
        <fullName evidence="8">4'-phosphopantetheinyl transferase domain-containing protein</fullName>
    </recommendedName>
</protein>
<evidence type="ECO:0000256" key="2">
    <source>
        <dbReference type="ARBA" id="ARBA00022679"/>
    </source>
</evidence>
<dbReference type="InterPro" id="IPR008278">
    <property type="entry name" value="4-PPantetheinyl_Trfase_dom"/>
</dbReference>
<dbReference type="InterPro" id="IPR004568">
    <property type="entry name" value="Ppantetheine-prot_Trfase_dom"/>
</dbReference>
<feature type="domain" description="4'-phosphopantetheinyl transferase" evidence="8">
    <location>
        <begin position="7"/>
        <end position="104"/>
    </location>
</feature>
<evidence type="ECO:0000256" key="5">
    <source>
        <dbReference type="ARBA" id="ARBA00022842"/>
    </source>
</evidence>
<dbReference type="NCBIfam" id="TIGR00516">
    <property type="entry name" value="acpS"/>
    <property type="match status" value="1"/>
</dbReference>
<keyword evidence="7" id="KW-0275">Fatty acid biosynthesis</keyword>
<evidence type="ECO:0000256" key="7">
    <source>
        <dbReference type="ARBA" id="ARBA00023160"/>
    </source>
</evidence>
<dbReference type="GO" id="GO:0000287">
    <property type="term" value="F:magnesium ion binding"/>
    <property type="evidence" value="ECO:0007669"/>
    <property type="project" value="InterPro"/>
</dbReference>
<dbReference type="EMBL" id="LAZR01046416">
    <property type="protein sequence ID" value="KKK96585.1"/>
    <property type="molecule type" value="Genomic_DNA"/>
</dbReference>
<evidence type="ECO:0000256" key="3">
    <source>
        <dbReference type="ARBA" id="ARBA00022723"/>
    </source>
</evidence>
<dbReference type="NCBIfam" id="NF000832">
    <property type="entry name" value="PRK00070.3-2"/>
    <property type="match status" value="1"/>
</dbReference>
<dbReference type="InterPro" id="IPR002582">
    <property type="entry name" value="ACPS"/>
</dbReference>
<accession>A0A0F9AE78</accession>
<dbReference type="NCBIfam" id="TIGR00556">
    <property type="entry name" value="pantethn_trn"/>
    <property type="match status" value="1"/>
</dbReference>
<keyword evidence="5" id="KW-0460">Magnesium</keyword>
<proteinExistence type="inferred from homology"/>
<dbReference type="HAMAP" id="MF_00101">
    <property type="entry name" value="AcpS"/>
    <property type="match status" value="1"/>
</dbReference>
<dbReference type="GO" id="GO:0006633">
    <property type="term" value="P:fatty acid biosynthetic process"/>
    <property type="evidence" value="ECO:0007669"/>
    <property type="project" value="UniProtKB-KW"/>
</dbReference>
<dbReference type="Gene3D" id="3.90.470.20">
    <property type="entry name" value="4'-phosphopantetheinyl transferase domain"/>
    <property type="match status" value="1"/>
</dbReference>
<evidence type="ECO:0000313" key="9">
    <source>
        <dbReference type="EMBL" id="KKK96585.1"/>
    </source>
</evidence>
<keyword evidence="6" id="KW-0443">Lipid metabolism</keyword>
<keyword evidence="3" id="KW-0479">Metal-binding</keyword>
<comment type="caution">
    <text evidence="9">The sequence shown here is derived from an EMBL/GenBank/DDBJ whole genome shotgun (WGS) entry which is preliminary data.</text>
</comment>
<evidence type="ECO:0000259" key="8">
    <source>
        <dbReference type="Pfam" id="PF01648"/>
    </source>
</evidence>
<evidence type="ECO:0000256" key="4">
    <source>
        <dbReference type="ARBA" id="ARBA00022832"/>
    </source>
</evidence>
<evidence type="ECO:0000256" key="1">
    <source>
        <dbReference type="ARBA" id="ARBA00022516"/>
    </source>
</evidence>
<reference evidence="9" key="1">
    <citation type="journal article" date="2015" name="Nature">
        <title>Complex archaea that bridge the gap between prokaryotes and eukaryotes.</title>
        <authorList>
            <person name="Spang A."/>
            <person name="Saw J.H."/>
            <person name="Jorgensen S.L."/>
            <person name="Zaremba-Niedzwiedzka K."/>
            <person name="Martijn J."/>
            <person name="Lind A.E."/>
            <person name="van Eijk R."/>
            <person name="Schleper C."/>
            <person name="Guy L."/>
            <person name="Ettema T.J."/>
        </authorList>
    </citation>
    <scope>NUCLEOTIDE SEQUENCE</scope>
</reference>
<organism evidence="9">
    <name type="scientific">marine sediment metagenome</name>
    <dbReference type="NCBI Taxonomy" id="412755"/>
    <lineage>
        <taxon>unclassified sequences</taxon>
        <taxon>metagenomes</taxon>
        <taxon>ecological metagenomes</taxon>
    </lineage>
</organism>
<sequence length="127" mass="13958">MLNAVQGLGIDIVEIERFKKAMEKHPRIIDRLFTETEQSYCLDRKKPYLHFAVRFAAKEAVLKSLETGRSGIGWKDVEVHRQNSGAPEVKLHNSAVDVTSSKGVKKIVLSLSFSHTNAVAAAIAVGG</sequence>
<keyword evidence="4" id="KW-0276">Fatty acid metabolism</keyword>
<keyword evidence="2" id="KW-0808">Transferase</keyword>
<dbReference type="InterPro" id="IPR037143">
    <property type="entry name" value="4-PPantetheinyl_Trfase_dom_sf"/>
</dbReference>
<gene>
    <name evidence="9" type="ORF">LCGC14_2661290</name>
</gene>
<dbReference type="Pfam" id="PF01648">
    <property type="entry name" value="ACPS"/>
    <property type="match status" value="1"/>
</dbReference>
<dbReference type="GO" id="GO:0008897">
    <property type="term" value="F:holo-[acyl-carrier-protein] synthase activity"/>
    <property type="evidence" value="ECO:0007669"/>
    <property type="project" value="InterPro"/>
</dbReference>
<dbReference type="AlphaFoldDB" id="A0A0F9AE78"/>
<keyword evidence="1" id="KW-0444">Lipid biosynthesis</keyword>